<organism evidence="9 10">
    <name type="scientific">Dyella soli</name>
    <dbReference type="NCBI Taxonomy" id="522319"/>
    <lineage>
        <taxon>Bacteria</taxon>
        <taxon>Pseudomonadati</taxon>
        <taxon>Pseudomonadota</taxon>
        <taxon>Gammaproteobacteria</taxon>
        <taxon>Lysobacterales</taxon>
        <taxon>Rhodanobacteraceae</taxon>
        <taxon>Dyella</taxon>
    </lineage>
</organism>
<evidence type="ECO:0000313" key="9">
    <source>
        <dbReference type="EMBL" id="TCI13678.1"/>
    </source>
</evidence>
<keyword evidence="7 8" id="KW-0472">Membrane</keyword>
<evidence type="ECO:0000256" key="3">
    <source>
        <dbReference type="ARBA" id="ARBA00022475"/>
    </source>
</evidence>
<dbReference type="GO" id="GO:0005886">
    <property type="term" value="C:plasma membrane"/>
    <property type="evidence" value="ECO:0007669"/>
    <property type="project" value="UniProtKB-SubCell"/>
</dbReference>
<keyword evidence="6" id="KW-0843">Virulence</keyword>
<keyword evidence="5 8" id="KW-1133">Transmembrane helix</keyword>
<feature type="transmembrane region" description="Helical" evidence="8">
    <location>
        <begin position="12"/>
        <end position="37"/>
    </location>
</feature>
<name>A0A4R0Z2J1_9GAMM</name>
<protein>
    <submittedName>
        <fullName evidence="9">EscS/YscS/HrcS family type III secretion system export apparatus protein</fullName>
    </submittedName>
</protein>
<dbReference type="RefSeq" id="WP_131149540.1">
    <property type="nucleotide sequence ID" value="NZ_SJTG01000001.1"/>
</dbReference>
<dbReference type="InterPro" id="IPR006306">
    <property type="entry name" value="T3SS_HrpO"/>
</dbReference>
<evidence type="ECO:0000256" key="4">
    <source>
        <dbReference type="ARBA" id="ARBA00022692"/>
    </source>
</evidence>
<dbReference type="PIRSF" id="PIRSF004669">
    <property type="entry name" value="FliQ"/>
    <property type="match status" value="1"/>
</dbReference>
<evidence type="ECO:0000256" key="6">
    <source>
        <dbReference type="ARBA" id="ARBA00023026"/>
    </source>
</evidence>
<proteinExistence type="inferred from homology"/>
<comment type="caution">
    <text evidence="9">The sequence shown here is derived from an EMBL/GenBank/DDBJ whole genome shotgun (WGS) entry which is preliminary data.</text>
</comment>
<evidence type="ECO:0000256" key="5">
    <source>
        <dbReference type="ARBA" id="ARBA00022989"/>
    </source>
</evidence>
<keyword evidence="10" id="KW-1185">Reference proteome</keyword>
<dbReference type="PANTHER" id="PTHR34040">
    <property type="entry name" value="FLAGELLAR BIOSYNTHETIC PROTEIN FLIQ"/>
    <property type="match status" value="1"/>
</dbReference>
<evidence type="ECO:0000256" key="8">
    <source>
        <dbReference type="SAM" id="Phobius"/>
    </source>
</evidence>
<dbReference type="Pfam" id="PF01313">
    <property type="entry name" value="Bac_export_3"/>
    <property type="match status" value="1"/>
</dbReference>
<keyword evidence="4 8" id="KW-0812">Transmembrane</keyword>
<evidence type="ECO:0000256" key="7">
    <source>
        <dbReference type="ARBA" id="ARBA00023136"/>
    </source>
</evidence>
<dbReference type="AlphaFoldDB" id="A0A4R0Z2J1"/>
<comment type="subcellular location">
    <subcellularLocation>
        <location evidence="1">Cell membrane</location>
        <topology evidence="1">Multi-pass membrane protein</topology>
    </subcellularLocation>
</comment>
<dbReference type="EMBL" id="SJTG01000001">
    <property type="protein sequence ID" value="TCI13678.1"/>
    <property type="molecule type" value="Genomic_DNA"/>
</dbReference>
<dbReference type="NCBIfam" id="TIGR01403">
    <property type="entry name" value="fliQ_rel_III"/>
    <property type="match status" value="1"/>
</dbReference>
<evidence type="ECO:0000256" key="2">
    <source>
        <dbReference type="ARBA" id="ARBA00006156"/>
    </source>
</evidence>
<dbReference type="Proteomes" id="UP000291822">
    <property type="component" value="Unassembled WGS sequence"/>
</dbReference>
<dbReference type="PRINTS" id="PR00952">
    <property type="entry name" value="TYPE3IMQPROT"/>
</dbReference>
<reference evidence="9 10" key="1">
    <citation type="submission" date="2019-02" db="EMBL/GenBank/DDBJ databases">
        <title>Dyella amyloliquefaciens sp. nov., isolated from forest soil.</title>
        <authorList>
            <person name="Gao Z.-H."/>
            <person name="Qiu L.-H."/>
        </authorList>
    </citation>
    <scope>NUCLEOTIDE SEQUENCE [LARGE SCALE GENOMIC DNA]</scope>
    <source>
        <strain evidence="9 10">KACC 12747</strain>
    </source>
</reference>
<evidence type="ECO:0000313" key="10">
    <source>
        <dbReference type="Proteomes" id="UP000291822"/>
    </source>
</evidence>
<feature type="transmembrane region" description="Helical" evidence="8">
    <location>
        <begin position="49"/>
        <end position="69"/>
    </location>
</feature>
<evidence type="ECO:0000256" key="1">
    <source>
        <dbReference type="ARBA" id="ARBA00004651"/>
    </source>
</evidence>
<comment type="similarity">
    <text evidence="2">Belongs to the FliQ/MopD/SpaQ family.</text>
</comment>
<dbReference type="GO" id="GO:0009306">
    <property type="term" value="P:protein secretion"/>
    <property type="evidence" value="ECO:0007669"/>
    <property type="project" value="InterPro"/>
</dbReference>
<dbReference type="InterPro" id="IPR002191">
    <property type="entry name" value="Bac_export_3"/>
</dbReference>
<sequence length="86" mass="9551">MDQLTEVGQRTMYLVLILSAVPVAVATVIGILVGLVQTVTQIQEQTLPFGIKLISVSITLTLTSHWYAIQLRQYTEYLMTLAFHSA</sequence>
<dbReference type="PANTHER" id="PTHR34040:SF7">
    <property type="entry name" value="SURFACE PRESENTATION OF ANTIGENS PROTEIN SPAQ"/>
    <property type="match status" value="1"/>
</dbReference>
<gene>
    <name evidence="9" type="ORF">EZM97_10590</name>
</gene>
<accession>A0A4R0Z2J1</accession>
<keyword evidence="3" id="KW-1003">Cell membrane</keyword>